<dbReference type="Pfam" id="PF07893">
    <property type="entry name" value="DUF1668"/>
    <property type="match status" value="1"/>
</dbReference>
<sequence>MPRRPAGGRAAKRARRRRLYLVTEDWKQGYSIREVDLMEDHGNADSDADDQEPRRMPPPVLRREAPHNGPWHFAAAFGTKIMALHLTPWRYTPVFDVQTRCLTFGPPTIGMATTAPVHVPVGDSLYKFGFRKFHVLRPPPPRTEVLCCNVPKEWSWRCLTPPFGEHQVTSHAVHPDGRTLFASVRVKGRDTGDTFTCDTGAGADADDPKWTAAHREWELPFKGPGHYDPRLDAWVGLTDDPATAGHICCCQVPSPDDVCSSPPAWKLSREKLFCRDPAEAHTGASLVYLGTGYRSRFCLVECLQRGWRRHQLRLTTFFPRYHKNGDLGISKRRRVQSFKLPKTRGKDSGFLKNPVAFWL</sequence>
<evidence type="ECO:0008006" key="4">
    <source>
        <dbReference type="Google" id="ProtNLM"/>
    </source>
</evidence>
<name>A0A3B6KQ66_WHEAT</name>
<feature type="region of interest" description="Disordered" evidence="1">
    <location>
        <begin position="37"/>
        <end position="65"/>
    </location>
</feature>
<dbReference type="Proteomes" id="UP000019116">
    <property type="component" value="Chromosome 5A"/>
</dbReference>
<dbReference type="OrthoDB" id="635005at2759"/>
<organism evidence="2">
    <name type="scientific">Triticum aestivum</name>
    <name type="common">Wheat</name>
    <dbReference type="NCBI Taxonomy" id="4565"/>
    <lineage>
        <taxon>Eukaryota</taxon>
        <taxon>Viridiplantae</taxon>
        <taxon>Streptophyta</taxon>
        <taxon>Embryophyta</taxon>
        <taxon>Tracheophyta</taxon>
        <taxon>Spermatophyta</taxon>
        <taxon>Magnoliopsida</taxon>
        <taxon>Liliopsida</taxon>
        <taxon>Poales</taxon>
        <taxon>Poaceae</taxon>
        <taxon>BOP clade</taxon>
        <taxon>Pooideae</taxon>
        <taxon>Triticodae</taxon>
        <taxon>Triticeae</taxon>
        <taxon>Triticinae</taxon>
        <taxon>Triticum</taxon>
    </lineage>
</organism>
<dbReference type="Gramene" id="TraesCS5A02G389900.1">
    <property type="protein sequence ID" value="TraesCS5A02G389900.1"/>
    <property type="gene ID" value="TraesCS5A02G389900"/>
</dbReference>
<dbReference type="InterPro" id="IPR012871">
    <property type="entry name" value="DUF1668_ORYSA"/>
</dbReference>
<proteinExistence type="predicted"/>
<evidence type="ECO:0000313" key="2">
    <source>
        <dbReference type="EnsemblPlants" id="TraesCS5A02G389900.1"/>
    </source>
</evidence>
<dbReference type="PANTHER" id="PTHR33085">
    <property type="entry name" value="OS12G0113100 PROTEIN-RELATED"/>
    <property type="match status" value="1"/>
</dbReference>
<reference evidence="2" key="2">
    <citation type="submission" date="2018-10" db="UniProtKB">
        <authorList>
            <consortium name="EnsemblPlants"/>
        </authorList>
    </citation>
    <scope>IDENTIFICATION</scope>
</reference>
<dbReference type="Gramene" id="TraesCS5A03G0932500.1">
    <property type="protein sequence ID" value="TraesCS5A03G0932500.1.CDS"/>
    <property type="gene ID" value="TraesCS5A03G0932500"/>
</dbReference>
<feature type="compositionally biased region" description="Basic and acidic residues" evidence="1">
    <location>
        <begin position="51"/>
        <end position="65"/>
    </location>
</feature>
<dbReference type="PANTHER" id="PTHR33085:SF123">
    <property type="entry name" value="OS02G0604200 PROTEIN"/>
    <property type="match status" value="1"/>
</dbReference>
<keyword evidence="3" id="KW-1185">Reference proteome</keyword>
<evidence type="ECO:0000256" key="1">
    <source>
        <dbReference type="SAM" id="MobiDB-lite"/>
    </source>
</evidence>
<dbReference type="EnsemblPlants" id="TraesCS5A02G389900.1">
    <property type="protein sequence ID" value="TraesCS5A02G389900.1"/>
    <property type="gene ID" value="TraesCS5A02G389900"/>
</dbReference>
<protein>
    <recommendedName>
        <fullName evidence="4">DUF1618 domain-containing protein</fullName>
    </recommendedName>
</protein>
<reference evidence="2" key="1">
    <citation type="submission" date="2018-08" db="EMBL/GenBank/DDBJ databases">
        <authorList>
            <person name="Rossello M."/>
        </authorList>
    </citation>
    <scope>NUCLEOTIDE SEQUENCE [LARGE SCALE GENOMIC DNA]</scope>
    <source>
        <strain evidence="2">cv. Chinese Spring</strain>
    </source>
</reference>
<dbReference type="AlphaFoldDB" id="A0A3B6KQ66"/>
<evidence type="ECO:0000313" key="3">
    <source>
        <dbReference type="Proteomes" id="UP000019116"/>
    </source>
</evidence>
<accession>A0A3B6KQ66</accession>